<dbReference type="Pfam" id="PF07859">
    <property type="entry name" value="Abhydrolase_3"/>
    <property type="match status" value="1"/>
</dbReference>
<dbReference type="GO" id="GO:0016787">
    <property type="term" value="F:hydrolase activity"/>
    <property type="evidence" value="ECO:0007669"/>
    <property type="project" value="UniProtKB-KW"/>
</dbReference>
<dbReference type="PANTHER" id="PTHR48081">
    <property type="entry name" value="AB HYDROLASE SUPERFAMILY PROTEIN C4A8.06C"/>
    <property type="match status" value="1"/>
</dbReference>
<dbReference type="InterPro" id="IPR013094">
    <property type="entry name" value="AB_hydrolase_3"/>
</dbReference>
<reference evidence="4 5" key="1">
    <citation type="submission" date="2023-11" db="EMBL/GenBank/DDBJ databases">
        <title>Arctic aerobic anoxygenic photoheterotroph Sediminicoccus rosea KRV36 adapts its photosynthesis to long days of polar summer.</title>
        <authorList>
            <person name="Tomasch J."/>
            <person name="Kopejtka K."/>
            <person name="Bily T."/>
            <person name="Gardiner A.T."/>
            <person name="Gardian Z."/>
            <person name="Shivaramu S."/>
            <person name="Koblizek M."/>
            <person name="Engelhardt F."/>
            <person name="Kaftan D."/>
        </authorList>
    </citation>
    <scope>NUCLEOTIDE SEQUENCE [LARGE SCALE GENOMIC DNA]</scope>
    <source>
        <strain evidence="4 5">R-30</strain>
    </source>
</reference>
<dbReference type="PROSITE" id="PS51318">
    <property type="entry name" value="TAT"/>
    <property type="match status" value="1"/>
</dbReference>
<evidence type="ECO:0000313" key="4">
    <source>
        <dbReference type="EMBL" id="WPB87172.1"/>
    </source>
</evidence>
<dbReference type="PANTHER" id="PTHR48081:SF33">
    <property type="entry name" value="KYNURENINE FORMAMIDASE"/>
    <property type="match status" value="1"/>
</dbReference>
<feature type="domain" description="Alpha/beta hydrolase fold-3" evidence="3">
    <location>
        <begin position="77"/>
        <end position="167"/>
    </location>
</feature>
<dbReference type="InterPro" id="IPR029058">
    <property type="entry name" value="AB_hydrolase_fold"/>
</dbReference>
<dbReference type="InterPro" id="IPR050300">
    <property type="entry name" value="GDXG_lipolytic_enzyme"/>
</dbReference>
<evidence type="ECO:0000256" key="1">
    <source>
        <dbReference type="ARBA" id="ARBA00022801"/>
    </source>
</evidence>
<proteinExistence type="predicted"/>
<evidence type="ECO:0000259" key="3">
    <source>
        <dbReference type="Pfam" id="PF07859"/>
    </source>
</evidence>
<organism evidence="4 5">
    <name type="scientific">Sediminicoccus rosea</name>
    <dbReference type="NCBI Taxonomy" id="1225128"/>
    <lineage>
        <taxon>Bacteria</taxon>
        <taxon>Pseudomonadati</taxon>
        <taxon>Pseudomonadota</taxon>
        <taxon>Alphaproteobacteria</taxon>
        <taxon>Acetobacterales</taxon>
        <taxon>Roseomonadaceae</taxon>
        <taxon>Sediminicoccus</taxon>
    </lineage>
</organism>
<dbReference type="PROSITE" id="PS51257">
    <property type="entry name" value="PROKAR_LIPOPROTEIN"/>
    <property type="match status" value="1"/>
</dbReference>
<dbReference type="RefSeq" id="WP_318651126.1">
    <property type="nucleotide sequence ID" value="NZ_CP137852.1"/>
</dbReference>
<dbReference type="SUPFAM" id="SSF53474">
    <property type="entry name" value="alpha/beta-Hydrolases"/>
    <property type="match status" value="1"/>
</dbReference>
<gene>
    <name evidence="4" type="ORF">R9Z33_09895</name>
</gene>
<keyword evidence="2" id="KW-0732">Signal</keyword>
<evidence type="ECO:0000313" key="5">
    <source>
        <dbReference type="Proteomes" id="UP001305521"/>
    </source>
</evidence>
<dbReference type="Gene3D" id="3.40.50.1820">
    <property type="entry name" value="alpha/beta hydrolase"/>
    <property type="match status" value="1"/>
</dbReference>
<sequence length="303" mass="32584">MTQGLPRRAMLAGAAASITSALAACAAPGPDGTADFTHLNIPAQRDIPYGAHPSQRLDVYPAAMPRLGPAPAPRPALVFFHGGFWQFGSRCEAMVETLCSHLAARGITSIAAGYRLYPETNHAGILEDAANAVAWATRHGHEHGAARGEVVAAGWSAGGWMGAMLQVRPQLVHRALGVTESDRHPLRGFVGVAGPYGHWPTRYPLLFSLFEGTTREQRTPNAFVTPNLPPSLLVQGMLDAIVWPPNAIHFAEDLREAGNPAQLRRYWMRDHMTVMPGMGVLPGSLSLVDDIEGFVKGPVMRRA</sequence>
<dbReference type="EMBL" id="CP137852">
    <property type="protein sequence ID" value="WPB87172.1"/>
    <property type="molecule type" value="Genomic_DNA"/>
</dbReference>
<keyword evidence="1 4" id="KW-0378">Hydrolase</keyword>
<evidence type="ECO:0000256" key="2">
    <source>
        <dbReference type="SAM" id="SignalP"/>
    </source>
</evidence>
<dbReference type="Proteomes" id="UP001305521">
    <property type="component" value="Chromosome"/>
</dbReference>
<accession>A0ABZ0PNY1</accession>
<name>A0ABZ0PNY1_9PROT</name>
<keyword evidence="5" id="KW-1185">Reference proteome</keyword>
<dbReference type="InterPro" id="IPR006311">
    <property type="entry name" value="TAT_signal"/>
</dbReference>
<feature type="chain" id="PRO_5046606019" evidence="2">
    <location>
        <begin position="27"/>
        <end position="303"/>
    </location>
</feature>
<feature type="signal peptide" evidence="2">
    <location>
        <begin position="1"/>
        <end position="26"/>
    </location>
</feature>
<protein>
    <submittedName>
        <fullName evidence="4">Alpha/beta hydrolase</fullName>
    </submittedName>
</protein>